<evidence type="ECO:0000313" key="3">
    <source>
        <dbReference type="Proteomes" id="UP000605676"/>
    </source>
</evidence>
<proteinExistence type="predicted"/>
<feature type="transmembrane region" description="Helical" evidence="1">
    <location>
        <begin position="6"/>
        <end position="25"/>
    </location>
</feature>
<evidence type="ECO:0000256" key="1">
    <source>
        <dbReference type="SAM" id="Phobius"/>
    </source>
</evidence>
<reference evidence="2 3" key="1">
    <citation type="submission" date="2021-01" db="EMBL/GenBank/DDBJ databases">
        <title>Carboxyliciviraga sp.nov., isolated from coastal sediments.</title>
        <authorList>
            <person name="Lu D."/>
            <person name="Zhang T."/>
        </authorList>
    </citation>
    <scope>NUCLEOTIDE SEQUENCE [LARGE SCALE GENOMIC DNA]</scope>
    <source>
        <strain evidence="2 3">N1Y132</strain>
    </source>
</reference>
<dbReference type="Proteomes" id="UP000605676">
    <property type="component" value="Unassembled WGS sequence"/>
</dbReference>
<accession>A0ABS1HN67</accession>
<feature type="transmembrane region" description="Helical" evidence="1">
    <location>
        <begin position="37"/>
        <end position="58"/>
    </location>
</feature>
<dbReference type="EMBL" id="JAENRR010000051">
    <property type="protein sequence ID" value="MBK3519076.1"/>
    <property type="molecule type" value="Genomic_DNA"/>
</dbReference>
<comment type="caution">
    <text evidence="2">The sequence shown here is derived from an EMBL/GenBank/DDBJ whole genome shotgun (WGS) entry which is preliminary data.</text>
</comment>
<organism evidence="2 3">
    <name type="scientific">Carboxylicivirga marina</name>
    <dbReference type="NCBI Taxonomy" id="2800988"/>
    <lineage>
        <taxon>Bacteria</taxon>
        <taxon>Pseudomonadati</taxon>
        <taxon>Bacteroidota</taxon>
        <taxon>Bacteroidia</taxon>
        <taxon>Marinilabiliales</taxon>
        <taxon>Marinilabiliaceae</taxon>
        <taxon>Carboxylicivirga</taxon>
    </lineage>
</organism>
<protein>
    <recommendedName>
        <fullName evidence="4">7TM-DISM receptor extracellular domain-containing protein</fullName>
    </recommendedName>
</protein>
<keyword evidence="1" id="KW-0472">Membrane</keyword>
<dbReference type="RefSeq" id="WP_200466297.1">
    <property type="nucleotide sequence ID" value="NZ_JAENRR010000051.1"/>
</dbReference>
<keyword evidence="1" id="KW-0812">Transmembrane</keyword>
<name>A0ABS1HN67_9BACT</name>
<evidence type="ECO:0008006" key="4">
    <source>
        <dbReference type="Google" id="ProtNLM"/>
    </source>
</evidence>
<gene>
    <name evidence="2" type="ORF">JIV24_17140</name>
</gene>
<keyword evidence="1" id="KW-1133">Transmembrane helix</keyword>
<evidence type="ECO:0000313" key="2">
    <source>
        <dbReference type="EMBL" id="MBK3519076.1"/>
    </source>
</evidence>
<keyword evidence="3" id="KW-1185">Reference proteome</keyword>
<sequence length="108" mass="12472">MTSFLIYLFESGLCLSLFYTGYILLFRKETYFTFNRIYLVASMVLALLLPLSNVQLSFNSGERMGEALVAVVEFRNYYEELILMMEPDFNVGNVIQNTVDETSHQVLT</sequence>